<feature type="transmembrane region" description="Helical" evidence="7">
    <location>
        <begin position="178"/>
        <end position="199"/>
    </location>
</feature>
<evidence type="ECO:0000256" key="6">
    <source>
        <dbReference type="ARBA" id="ARBA00023136"/>
    </source>
</evidence>
<accession>A0A1S1V5U3</accession>
<keyword evidence="6 7" id="KW-0472">Membrane</keyword>
<dbReference type="InterPro" id="IPR050445">
    <property type="entry name" value="Bact_polysacc_biosynth/exp"/>
</dbReference>
<proteinExistence type="inferred from homology"/>
<keyword evidence="3" id="KW-1003">Cell membrane</keyword>
<dbReference type="Pfam" id="PF02706">
    <property type="entry name" value="Wzz"/>
    <property type="match status" value="1"/>
</dbReference>
<dbReference type="STRING" id="39480.EUAN_16470"/>
<evidence type="ECO:0000256" key="1">
    <source>
        <dbReference type="ARBA" id="ARBA00004651"/>
    </source>
</evidence>
<protein>
    <submittedName>
        <fullName evidence="9">Capsular polysaccharide type 8 biosynthesis protein cap8A</fullName>
    </submittedName>
</protein>
<feature type="transmembrane region" description="Helical" evidence="7">
    <location>
        <begin position="20"/>
        <end position="40"/>
    </location>
</feature>
<keyword evidence="5 7" id="KW-1133">Transmembrane helix</keyword>
<evidence type="ECO:0000256" key="5">
    <source>
        <dbReference type="ARBA" id="ARBA00022989"/>
    </source>
</evidence>
<dbReference type="InterPro" id="IPR003856">
    <property type="entry name" value="LPS_length_determ_N"/>
</dbReference>
<comment type="similarity">
    <text evidence="2">Belongs to the CpsC/CapA family.</text>
</comment>
<feature type="domain" description="Polysaccharide chain length determinant N-terminal" evidence="8">
    <location>
        <begin position="4"/>
        <end position="100"/>
    </location>
</feature>
<dbReference type="Proteomes" id="UP000180254">
    <property type="component" value="Unassembled WGS sequence"/>
</dbReference>
<evidence type="ECO:0000259" key="8">
    <source>
        <dbReference type="Pfam" id="PF02706"/>
    </source>
</evidence>
<dbReference type="GO" id="GO:0005886">
    <property type="term" value="C:plasma membrane"/>
    <property type="evidence" value="ECO:0007669"/>
    <property type="project" value="UniProtKB-SubCell"/>
</dbReference>
<reference evidence="9 10" key="1">
    <citation type="submission" date="2016-09" db="EMBL/GenBank/DDBJ databases">
        <title>Genome sequence of Eubacterium angustum.</title>
        <authorList>
            <person name="Poehlein A."/>
            <person name="Daniel R."/>
        </authorList>
    </citation>
    <scope>NUCLEOTIDE SEQUENCE [LARGE SCALE GENOMIC DNA]</scope>
    <source>
        <strain evidence="9 10">DSM 1989</strain>
    </source>
</reference>
<evidence type="ECO:0000256" key="4">
    <source>
        <dbReference type="ARBA" id="ARBA00022692"/>
    </source>
</evidence>
<dbReference type="AlphaFoldDB" id="A0A1S1V5U3"/>
<evidence type="ECO:0000313" key="10">
    <source>
        <dbReference type="Proteomes" id="UP000180254"/>
    </source>
</evidence>
<keyword evidence="4 7" id="KW-0812">Transmembrane</keyword>
<sequence>MRQTMEISELLEVLGKRKWIVAFITVFTALAGFAYSYFLVNPMYRADTTLMVSSSKGTVSADDPASYIDIGRISVNQMIAVTYGEIVKSRVVLEPVIEELDLDMSYEELLDRTVSEPVEATEIIRISVEAESRNDAVTIANKITEVFVEEVVRILKVNNVEIIDRAAATEEPVNMSPVALTAIAAAAGVVIGILVALIVDYRDNTLKSAEDIERQIGIPVIGSIPDFGKMKED</sequence>
<comment type="caution">
    <text evidence="9">The sequence shown here is derived from an EMBL/GenBank/DDBJ whole genome shotgun (WGS) entry which is preliminary data.</text>
</comment>
<evidence type="ECO:0000256" key="2">
    <source>
        <dbReference type="ARBA" id="ARBA00006683"/>
    </source>
</evidence>
<comment type="subcellular location">
    <subcellularLocation>
        <location evidence="1">Cell membrane</location>
        <topology evidence="1">Multi-pass membrane protein</topology>
    </subcellularLocation>
</comment>
<dbReference type="EMBL" id="MKIE01000006">
    <property type="protein sequence ID" value="OHW61884.1"/>
    <property type="molecule type" value="Genomic_DNA"/>
</dbReference>
<dbReference type="GO" id="GO:0004713">
    <property type="term" value="F:protein tyrosine kinase activity"/>
    <property type="evidence" value="ECO:0007669"/>
    <property type="project" value="TreeGrafter"/>
</dbReference>
<gene>
    <name evidence="9" type="primary">cap8A</name>
    <name evidence="9" type="ORF">EUAN_16470</name>
</gene>
<evidence type="ECO:0000256" key="7">
    <source>
        <dbReference type="SAM" id="Phobius"/>
    </source>
</evidence>
<evidence type="ECO:0000313" key="9">
    <source>
        <dbReference type="EMBL" id="OHW61884.1"/>
    </source>
</evidence>
<dbReference type="PANTHER" id="PTHR32309">
    <property type="entry name" value="TYROSINE-PROTEIN KINASE"/>
    <property type="match status" value="1"/>
</dbReference>
<keyword evidence="10" id="KW-1185">Reference proteome</keyword>
<evidence type="ECO:0000256" key="3">
    <source>
        <dbReference type="ARBA" id="ARBA00022475"/>
    </source>
</evidence>
<name>A0A1S1V5U3_9FIRM</name>
<dbReference type="PANTHER" id="PTHR32309:SF13">
    <property type="entry name" value="FERRIC ENTEROBACTIN TRANSPORT PROTEIN FEPE"/>
    <property type="match status" value="1"/>
</dbReference>
<organism evidence="9 10">
    <name type="scientific">Andreesenia angusta</name>
    <dbReference type="NCBI Taxonomy" id="39480"/>
    <lineage>
        <taxon>Bacteria</taxon>
        <taxon>Bacillati</taxon>
        <taxon>Bacillota</taxon>
        <taxon>Tissierellia</taxon>
        <taxon>Tissierellales</taxon>
        <taxon>Gottschalkiaceae</taxon>
        <taxon>Andreesenia</taxon>
    </lineage>
</organism>